<protein>
    <submittedName>
        <fullName evidence="1">Uncharacterized protein</fullName>
    </submittedName>
</protein>
<keyword evidence="2" id="KW-1185">Reference proteome</keyword>
<comment type="caution">
    <text evidence="1">The sequence shown here is derived from an EMBL/GenBank/DDBJ whole genome shotgun (WGS) entry which is preliminary data.</text>
</comment>
<evidence type="ECO:0000313" key="2">
    <source>
        <dbReference type="Proteomes" id="UP001589575"/>
    </source>
</evidence>
<accession>A0ABV5FTE8</accession>
<name>A0ABV5FTE8_9MICC</name>
<gene>
    <name evidence="1" type="ORF">ACFFX0_01540</name>
</gene>
<sequence>MDPHFGGLNAQEIMSAPYYEVQFAPPWRPAAGYARLSSDHRLRVSWIGHRTGPIPVRRLQRGDRRVMS</sequence>
<proteinExistence type="predicted"/>
<dbReference type="Proteomes" id="UP001589575">
    <property type="component" value="Unassembled WGS sequence"/>
</dbReference>
<organism evidence="1 2">
    <name type="scientific">Citricoccus parietis</name>
    <dbReference type="NCBI Taxonomy" id="592307"/>
    <lineage>
        <taxon>Bacteria</taxon>
        <taxon>Bacillati</taxon>
        <taxon>Actinomycetota</taxon>
        <taxon>Actinomycetes</taxon>
        <taxon>Micrococcales</taxon>
        <taxon>Micrococcaceae</taxon>
        <taxon>Citricoccus</taxon>
    </lineage>
</organism>
<reference evidence="1 2" key="1">
    <citation type="submission" date="2024-09" db="EMBL/GenBank/DDBJ databases">
        <authorList>
            <person name="Sun Q."/>
            <person name="Mori K."/>
        </authorList>
    </citation>
    <scope>NUCLEOTIDE SEQUENCE [LARGE SCALE GENOMIC DNA]</scope>
    <source>
        <strain evidence="1 2">CCM 7609</strain>
    </source>
</reference>
<dbReference type="EMBL" id="JBHMFI010000001">
    <property type="protein sequence ID" value="MFB9069945.1"/>
    <property type="molecule type" value="Genomic_DNA"/>
</dbReference>
<evidence type="ECO:0000313" key="1">
    <source>
        <dbReference type="EMBL" id="MFB9069945.1"/>
    </source>
</evidence>